<gene>
    <name evidence="2" type="ORF">HNR61_005848</name>
</gene>
<dbReference type="AlphaFoldDB" id="A0A7W3QP23"/>
<dbReference type="Proteomes" id="UP000572680">
    <property type="component" value="Unassembled WGS sequence"/>
</dbReference>
<dbReference type="GO" id="GO:0003677">
    <property type="term" value="F:DNA binding"/>
    <property type="evidence" value="ECO:0007669"/>
    <property type="project" value="InterPro"/>
</dbReference>
<sequence>MANPPRTPESMNFGREVRKWRKRAKITQDDLAERLNVVRSYISQVETGATQCRQDFAVRMDEALGAEGEILTAWREFIEPLQEDPVFPQYFASFEKAEQRACEIRAYEAYFVNGLLQTEAYASALLRDEEAVALRMKRQGWLKREPAPLLHVVLEESVLYREIGTREVMREQLEHLVAVSRQDGINVQVAPFAEYKGVRGSFIVATLPDRREVLYTTDAVGGNMSYEPVHLARVSKTMATLQAESLNAADTRDFIRKVIEQRWT</sequence>
<dbReference type="PROSITE" id="PS50943">
    <property type="entry name" value="HTH_CROC1"/>
    <property type="match status" value="1"/>
</dbReference>
<dbReference type="InterPro" id="IPR001387">
    <property type="entry name" value="Cro/C1-type_HTH"/>
</dbReference>
<dbReference type="Pfam" id="PF19054">
    <property type="entry name" value="DUF5753"/>
    <property type="match status" value="1"/>
</dbReference>
<dbReference type="InterPro" id="IPR010982">
    <property type="entry name" value="Lambda_DNA-bd_dom_sf"/>
</dbReference>
<dbReference type="RefSeq" id="WP_182846299.1">
    <property type="nucleotide sequence ID" value="NZ_BAAALP010000001.1"/>
</dbReference>
<protein>
    <submittedName>
        <fullName evidence="2">Transcriptional regulator with XRE-family HTH domain</fullName>
    </submittedName>
</protein>
<feature type="domain" description="HTH cro/C1-type" evidence="1">
    <location>
        <begin position="17"/>
        <end position="71"/>
    </location>
</feature>
<dbReference type="InterPro" id="IPR043917">
    <property type="entry name" value="DUF5753"/>
</dbReference>
<reference evidence="2 3" key="1">
    <citation type="submission" date="2020-08" db="EMBL/GenBank/DDBJ databases">
        <title>Genomic Encyclopedia of Type Strains, Phase IV (KMG-IV): sequencing the most valuable type-strain genomes for metagenomic binning, comparative biology and taxonomic classification.</title>
        <authorList>
            <person name="Goeker M."/>
        </authorList>
    </citation>
    <scope>NUCLEOTIDE SEQUENCE [LARGE SCALE GENOMIC DNA]</scope>
    <source>
        <strain evidence="2 3">DSM 44197</strain>
    </source>
</reference>
<dbReference type="SUPFAM" id="SSF47413">
    <property type="entry name" value="lambda repressor-like DNA-binding domains"/>
    <property type="match status" value="1"/>
</dbReference>
<dbReference type="Pfam" id="PF13560">
    <property type="entry name" value="HTH_31"/>
    <property type="match status" value="1"/>
</dbReference>
<dbReference type="EMBL" id="JACJIA010000008">
    <property type="protein sequence ID" value="MBA8954194.1"/>
    <property type="molecule type" value="Genomic_DNA"/>
</dbReference>
<evidence type="ECO:0000313" key="2">
    <source>
        <dbReference type="EMBL" id="MBA8954194.1"/>
    </source>
</evidence>
<dbReference type="CDD" id="cd00093">
    <property type="entry name" value="HTH_XRE"/>
    <property type="match status" value="1"/>
</dbReference>
<dbReference type="Gene3D" id="1.10.260.40">
    <property type="entry name" value="lambda repressor-like DNA-binding domains"/>
    <property type="match status" value="1"/>
</dbReference>
<dbReference type="SMART" id="SM00530">
    <property type="entry name" value="HTH_XRE"/>
    <property type="match status" value="1"/>
</dbReference>
<accession>A0A7W3QP23</accession>
<name>A0A7W3QP23_ACTNM</name>
<evidence type="ECO:0000259" key="1">
    <source>
        <dbReference type="PROSITE" id="PS50943"/>
    </source>
</evidence>
<proteinExistence type="predicted"/>
<evidence type="ECO:0000313" key="3">
    <source>
        <dbReference type="Proteomes" id="UP000572680"/>
    </source>
</evidence>
<keyword evidence="3" id="KW-1185">Reference proteome</keyword>
<comment type="caution">
    <text evidence="2">The sequence shown here is derived from an EMBL/GenBank/DDBJ whole genome shotgun (WGS) entry which is preliminary data.</text>
</comment>
<organism evidence="2 3">
    <name type="scientific">Actinomadura namibiensis</name>
    <dbReference type="NCBI Taxonomy" id="182080"/>
    <lineage>
        <taxon>Bacteria</taxon>
        <taxon>Bacillati</taxon>
        <taxon>Actinomycetota</taxon>
        <taxon>Actinomycetes</taxon>
        <taxon>Streptosporangiales</taxon>
        <taxon>Thermomonosporaceae</taxon>
        <taxon>Actinomadura</taxon>
    </lineage>
</organism>